<feature type="non-terminal residue" evidence="1">
    <location>
        <position position="120"/>
    </location>
</feature>
<feature type="non-terminal residue" evidence="1">
    <location>
        <position position="1"/>
    </location>
</feature>
<comment type="caution">
    <text evidence="1">The sequence shown here is derived from an EMBL/GenBank/DDBJ whole genome shotgun (WGS) entry which is preliminary data.</text>
</comment>
<dbReference type="EMBL" id="BARS01057936">
    <property type="protein sequence ID" value="GAG44021.1"/>
    <property type="molecule type" value="Genomic_DNA"/>
</dbReference>
<organism evidence="1">
    <name type="scientific">marine sediment metagenome</name>
    <dbReference type="NCBI Taxonomy" id="412755"/>
    <lineage>
        <taxon>unclassified sequences</taxon>
        <taxon>metagenomes</taxon>
        <taxon>ecological metagenomes</taxon>
    </lineage>
</organism>
<evidence type="ECO:0000313" key="1">
    <source>
        <dbReference type="EMBL" id="GAG44021.1"/>
    </source>
</evidence>
<protein>
    <submittedName>
        <fullName evidence="1">Uncharacterized protein</fullName>
    </submittedName>
</protein>
<dbReference type="AlphaFoldDB" id="X0Z652"/>
<gene>
    <name evidence="1" type="ORF">S01H1_84733</name>
</gene>
<reference evidence="1" key="1">
    <citation type="journal article" date="2014" name="Front. Microbiol.">
        <title>High frequency of phylogenetically diverse reductive dehalogenase-homologous genes in deep subseafloor sedimentary metagenomes.</title>
        <authorList>
            <person name="Kawai M."/>
            <person name="Futagami T."/>
            <person name="Toyoda A."/>
            <person name="Takaki Y."/>
            <person name="Nishi S."/>
            <person name="Hori S."/>
            <person name="Arai W."/>
            <person name="Tsubouchi T."/>
            <person name="Morono Y."/>
            <person name="Uchiyama I."/>
            <person name="Ito T."/>
            <person name="Fujiyama A."/>
            <person name="Inagaki F."/>
            <person name="Takami H."/>
        </authorList>
    </citation>
    <scope>NUCLEOTIDE SEQUENCE</scope>
    <source>
        <strain evidence="1">Expedition CK06-06</strain>
    </source>
</reference>
<sequence length="120" mass="12409">DGANSTPDLVSTTLTVGGTATANTTGVDMVAHSEYLACIQVTSVAAGCTLVVKAQESNEAAANFTDVTGAAITYAANTVNDAQWVDVDWRHPDRLRYARLTATVTGANAAVLSANTLRVH</sequence>
<name>X0Z652_9ZZZZ</name>
<accession>X0Z652</accession>
<proteinExistence type="predicted"/>